<reference evidence="6 7" key="1">
    <citation type="journal article" date="2024" name="BMC Genomics">
        <title>De novo assembly and annotation of Popillia japonica's genome with initial clues to its potential as an invasive pest.</title>
        <authorList>
            <person name="Cucini C."/>
            <person name="Boschi S."/>
            <person name="Funari R."/>
            <person name="Cardaioli E."/>
            <person name="Iannotti N."/>
            <person name="Marturano G."/>
            <person name="Paoli F."/>
            <person name="Bruttini M."/>
            <person name="Carapelli A."/>
            <person name="Frati F."/>
            <person name="Nardi F."/>
        </authorList>
    </citation>
    <scope>NUCLEOTIDE SEQUENCE [LARGE SCALE GENOMIC DNA]</scope>
    <source>
        <strain evidence="6">DMR45628</strain>
    </source>
</reference>
<dbReference type="EMBL" id="JASPKY010000127">
    <property type="protein sequence ID" value="KAK9731796.1"/>
    <property type="molecule type" value="Genomic_DNA"/>
</dbReference>
<evidence type="ECO:0000256" key="2">
    <source>
        <dbReference type="ARBA" id="ARBA00022692"/>
    </source>
</evidence>
<comment type="caution">
    <text evidence="6">The sequence shown here is derived from an EMBL/GenBank/DDBJ whole genome shotgun (WGS) entry which is preliminary data.</text>
</comment>
<protein>
    <submittedName>
        <fullName evidence="6">Membrane protein</fullName>
    </submittedName>
</protein>
<name>A0AAW1LFA8_POPJA</name>
<evidence type="ECO:0000256" key="1">
    <source>
        <dbReference type="ARBA" id="ARBA00004141"/>
    </source>
</evidence>
<sequence length="194" mass="22484">MNYSKPGFTWRETVTTMTDKFIPGLSHKLEDVIGNEVMANLPLQMALYFNVVLVPIWFIILIIHMISQYPAFNELYKFITFAIVITLLSIEALRLYLGYEGNLRDKIPELAGFWMLSVLLQLPLQTFLLLNPYFKLHVVTRTIQFIMCVLLMIQLISGYSALKYTANKQATYVRIMNLHNHVPASSKESKYKIQ</sequence>
<dbReference type="GO" id="GO:1905515">
    <property type="term" value="P:non-motile cilium assembly"/>
    <property type="evidence" value="ECO:0007669"/>
    <property type="project" value="TreeGrafter"/>
</dbReference>
<gene>
    <name evidence="6" type="ORF">QE152_g13393</name>
</gene>
<dbReference type="GO" id="GO:0016020">
    <property type="term" value="C:membrane"/>
    <property type="evidence" value="ECO:0007669"/>
    <property type="project" value="UniProtKB-SubCell"/>
</dbReference>
<feature type="transmembrane region" description="Helical" evidence="5">
    <location>
        <begin position="142"/>
        <end position="162"/>
    </location>
</feature>
<feature type="transmembrane region" description="Helical" evidence="5">
    <location>
        <begin position="45"/>
        <end position="66"/>
    </location>
</feature>
<dbReference type="PANTHER" id="PTHR13531">
    <property type="entry name" value="GEO07735P1-RELATED-RELATED"/>
    <property type="match status" value="1"/>
</dbReference>
<evidence type="ECO:0000256" key="5">
    <source>
        <dbReference type="SAM" id="Phobius"/>
    </source>
</evidence>
<proteinExistence type="predicted"/>
<dbReference type="GO" id="GO:0035869">
    <property type="term" value="C:ciliary transition zone"/>
    <property type="evidence" value="ECO:0007669"/>
    <property type="project" value="TreeGrafter"/>
</dbReference>
<comment type="subcellular location">
    <subcellularLocation>
        <location evidence="1">Membrane</location>
        <topology evidence="1">Multi-pass membrane protein</topology>
    </subcellularLocation>
</comment>
<keyword evidence="3 5" id="KW-1133">Transmembrane helix</keyword>
<accession>A0AAW1LFA8</accession>
<evidence type="ECO:0000256" key="3">
    <source>
        <dbReference type="ARBA" id="ARBA00022989"/>
    </source>
</evidence>
<evidence type="ECO:0000313" key="7">
    <source>
        <dbReference type="Proteomes" id="UP001458880"/>
    </source>
</evidence>
<keyword evidence="4 5" id="KW-0472">Membrane</keyword>
<dbReference type="Proteomes" id="UP001458880">
    <property type="component" value="Unassembled WGS sequence"/>
</dbReference>
<keyword evidence="2 5" id="KW-0812">Transmembrane</keyword>
<dbReference type="Pfam" id="PF09799">
    <property type="entry name" value="Transmemb_17"/>
    <property type="match status" value="1"/>
</dbReference>
<evidence type="ECO:0000313" key="6">
    <source>
        <dbReference type="EMBL" id="KAK9731796.1"/>
    </source>
</evidence>
<dbReference type="AlphaFoldDB" id="A0AAW1LFA8"/>
<keyword evidence="7" id="KW-1185">Reference proteome</keyword>
<dbReference type="InterPro" id="IPR019184">
    <property type="entry name" value="Uncharacterised_TM-17"/>
</dbReference>
<dbReference type="PANTHER" id="PTHR13531:SF6">
    <property type="entry name" value="TMEM (HUMAN TRANSMEMBRANE PROTEIN) HOMOLOG"/>
    <property type="match status" value="1"/>
</dbReference>
<evidence type="ECO:0000256" key="4">
    <source>
        <dbReference type="ARBA" id="ARBA00023136"/>
    </source>
</evidence>
<organism evidence="6 7">
    <name type="scientific">Popillia japonica</name>
    <name type="common">Japanese beetle</name>
    <dbReference type="NCBI Taxonomy" id="7064"/>
    <lineage>
        <taxon>Eukaryota</taxon>
        <taxon>Metazoa</taxon>
        <taxon>Ecdysozoa</taxon>
        <taxon>Arthropoda</taxon>
        <taxon>Hexapoda</taxon>
        <taxon>Insecta</taxon>
        <taxon>Pterygota</taxon>
        <taxon>Neoptera</taxon>
        <taxon>Endopterygota</taxon>
        <taxon>Coleoptera</taxon>
        <taxon>Polyphaga</taxon>
        <taxon>Scarabaeiformia</taxon>
        <taxon>Scarabaeidae</taxon>
        <taxon>Rutelinae</taxon>
        <taxon>Popillia</taxon>
    </lineage>
</organism>
<feature type="transmembrane region" description="Helical" evidence="5">
    <location>
        <begin position="111"/>
        <end position="130"/>
    </location>
</feature>
<feature type="transmembrane region" description="Helical" evidence="5">
    <location>
        <begin position="78"/>
        <end position="99"/>
    </location>
</feature>